<evidence type="ECO:0000313" key="6">
    <source>
        <dbReference type="RefSeq" id="XP_004490050.1"/>
    </source>
</evidence>
<gene>
    <name evidence="6" type="primary">LOC101491627</name>
</gene>
<name>A0A1S2XLF8_CICAR</name>
<reference evidence="5" key="1">
    <citation type="journal article" date="2013" name="Nat. Biotechnol.">
        <title>Draft genome sequence of chickpea (Cicer arietinum) provides a resource for trait improvement.</title>
        <authorList>
            <person name="Varshney R.K."/>
            <person name="Song C."/>
            <person name="Saxena R.K."/>
            <person name="Azam S."/>
            <person name="Yu S."/>
            <person name="Sharpe A.G."/>
            <person name="Cannon S."/>
            <person name="Baek J."/>
            <person name="Rosen B.D."/>
            <person name="Tar'an B."/>
            <person name="Millan T."/>
            <person name="Zhang X."/>
            <person name="Ramsay L.D."/>
            <person name="Iwata A."/>
            <person name="Wang Y."/>
            <person name="Nelson W."/>
            <person name="Farmer A.D."/>
            <person name="Gaur P.M."/>
            <person name="Soderlund C."/>
            <person name="Penmetsa R.V."/>
            <person name="Xu C."/>
            <person name="Bharti A.K."/>
            <person name="He W."/>
            <person name="Winter P."/>
            <person name="Zhao S."/>
            <person name="Hane J.K."/>
            <person name="Carrasquilla-Garcia N."/>
            <person name="Condie J.A."/>
            <person name="Upadhyaya H.D."/>
            <person name="Luo M.C."/>
            <person name="Thudi M."/>
            <person name="Gowda C.L."/>
            <person name="Singh N.P."/>
            <person name="Lichtenzveig J."/>
            <person name="Gali K.K."/>
            <person name="Rubio J."/>
            <person name="Nadarajan N."/>
            <person name="Dolezel J."/>
            <person name="Bansal K.C."/>
            <person name="Xu X."/>
            <person name="Edwards D."/>
            <person name="Zhang G."/>
            <person name="Kahl G."/>
            <person name="Gil J."/>
            <person name="Singh K.B."/>
            <person name="Datta S.K."/>
            <person name="Jackson S.A."/>
            <person name="Wang J."/>
            <person name="Cook D.R."/>
        </authorList>
    </citation>
    <scope>NUCLEOTIDE SEQUENCE [LARGE SCALE GENOMIC DNA]</scope>
    <source>
        <strain evidence="5">cv. CDC Frontier</strain>
    </source>
</reference>
<keyword evidence="5" id="KW-1185">Reference proteome</keyword>
<evidence type="ECO:0000256" key="2">
    <source>
        <dbReference type="ARBA" id="ARBA00022679"/>
    </source>
</evidence>
<dbReference type="GeneID" id="101491627"/>
<keyword evidence="2 3" id="KW-0808">Transferase</keyword>
<dbReference type="AlphaFoldDB" id="A0A1S2XLF8"/>
<dbReference type="InterPro" id="IPR027417">
    <property type="entry name" value="P-loop_NTPase"/>
</dbReference>
<evidence type="ECO:0000256" key="3">
    <source>
        <dbReference type="RuleBase" id="RU361155"/>
    </source>
</evidence>
<dbReference type="Pfam" id="PF00685">
    <property type="entry name" value="Sulfotransfer_1"/>
    <property type="match status" value="1"/>
</dbReference>
<dbReference type="PaxDb" id="3827-XP_004490050.1"/>
<dbReference type="InterPro" id="IPR000863">
    <property type="entry name" value="Sulfotransferase_dom"/>
</dbReference>
<evidence type="ECO:0000256" key="1">
    <source>
        <dbReference type="ARBA" id="ARBA00005771"/>
    </source>
</evidence>
<dbReference type="EC" id="2.8.2.-" evidence="3"/>
<proteinExistence type="inferred from homology"/>
<dbReference type="KEGG" id="cam:101491627"/>
<sequence>MASKDLTHFKEEQYSQDEQEAISEEENKCKQLILSLPKEIGSGNECLYFYQSFWIPKSIIPTTISFQNHFQAKDSDVVVASMPKSGTTWLKALAFAIVNRQKFSLENHPLLTLNSHELVPHFEVNVYVDTMFQLPNTNRSNMIEPRIFATHVPYPSLAKSVKDSNCRIIYICRNPFDTYVSYWNFMKKLIPNDQDLPTLTIEEDFEKYCKGICYYGPFWDNILGYLKESIARPNKVLFLKYEELKENANFHVKRIGEFLGCPFTQEEESNGMIENIVKLCSFEKMKELETNKFGTFYFLEKNKCGTIEQRVEKKHLFRKAEIGDWVNSFSPSMVEKLSKVMEEKLSGVDLSFKVYP</sequence>
<protein>
    <recommendedName>
        <fullName evidence="3">Sulfotransferase</fullName>
        <ecNumber evidence="3">2.8.2.-</ecNumber>
    </recommendedName>
</protein>
<dbReference type="SUPFAM" id="SSF52540">
    <property type="entry name" value="P-loop containing nucleoside triphosphate hydrolases"/>
    <property type="match status" value="1"/>
</dbReference>
<dbReference type="eggNOG" id="KOG1584">
    <property type="taxonomic scope" value="Eukaryota"/>
</dbReference>
<accession>A0A1S2XLF8</accession>
<dbReference type="GO" id="GO:0008146">
    <property type="term" value="F:sulfotransferase activity"/>
    <property type="evidence" value="ECO:0007669"/>
    <property type="project" value="InterPro"/>
</dbReference>
<feature type="domain" description="Sulfotransferase" evidence="4">
    <location>
        <begin position="74"/>
        <end position="347"/>
    </location>
</feature>
<comment type="similarity">
    <text evidence="1 3">Belongs to the sulfotransferase 1 family.</text>
</comment>
<dbReference type="RefSeq" id="XP_004490050.1">
    <property type="nucleotide sequence ID" value="XM_004489993.2"/>
</dbReference>
<evidence type="ECO:0000313" key="5">
    <source>
        <dbReference type="Proteomes" id="UP000087171"/>
    </source>
</evidence>
<organism evidence="5 6">
    <name type="scientific">Cicer arietinum</name>
    <name type="common">Chickpea</name>
    <name type="synonym">Garbanzo</name>
    <dbReference type="NCBI Taxonomy" id="3827"/>
    <lineage>
        <taxon>Eukaryota</taxon>
        <taxon>Viridiplantae</taxon>
        <taxon>Streptophyta</taxon>
        <taxon>Embryophyta</taxon>
        <taxon>Tracheophyta</taxon>
        <taxon>Spermatophyta</taxon>
        <taxon>Magnoliopsida</taxon>
        <taxon>eudicotyledons</taxon>
        <taxon>Gunneridae</taxon>
        <taxon>Pentapetalae</taxon>
        <taxon>rosids</taxon>
        <taxon>fabids</taxon>
        <taxon>Fabales</taxon>
        <taxon>Fabaceae</taxon>
        <taxon>Papilionoideae</taxon>
        <taxon>50 kb inversion clade</taxon>
        <taxon>NPAAA clade</taxon>
        <taxon>Hologalegina</taxon>
        <taxon>IRL clade</taxon>
        <taxon>Cicereae</taxon>
        <taxon>Cicer</taxon>
    </lineage>
</organism>
<dbReference type="PANTHER" id="PTHR11783">
    <property type="entry name" value="SULFOTRANSFERASE SULT"/>
    <property type="match status" value="1"/>
</dbReference>
<dbReference type="Gene3D" id="3.40.50.300">
    <property type="entry name" value="P-loop containing nucleotide triphosphate hydrolases"/>
    <property type="match status" value="1"/>
</dbReference>
<evidence type="ECO:0000259" key="4">
    <source>
        <dbReference type="Pfam" id="PF00685"/>
    </source>
</evidence>
<reference evidence="6" key="2">
    <citation type="submission" date="2025-08" db="UniProtKB">
        <authorList>
            <consortium name="RefSeq"/>
        </authorList>
    </citation>
    <scope>IDENTIFICATION</scope>
    <source>
        <tissue evidence="6">Etiolated seedlings</tissue>
    </source>
</reference>
<dbReference type="Proteomes" id="UP000087171">
    <property type="component" value="Chromosome Ca2"/>
</dbReference>
<dbReference type="OrthoDB" id="205623at2759"/>